<dbReference type="PROSITE" id="PS50893">
    <property type="entry name" value="ABC_TRANSPORTER_2"/>
    <property type="match status" value="2"/>
</dbReference>
<feature type="transmembrane region" description="Helical" evidence="10">
    <location>
        <begin position="318"/>
        <end position="338"/>
    </location>
</feature>
<evidence type="ECO:0000256" key="1">
    <source>
        <dbReference type="ARBA" id="ARBA00004141"/>
    </source>
</evidence>
<dbReference type="SMART" id="SM00382">
    <property type="entry name" value="AAA"/>
    <property type="match status" value="2"/>
</dbReference>
<dbReference type="PANTHER" id="PTHR24223:SF456">
    <property type="entry name" value="MULTIDRUG RESISTANCE-ASSOCIATED PROTEIN LETHAL(2)03659"/>
    <property type="match status" value="1"/>
</dbReference>
<name>T1IZ26_STRMM</name>
<dbReference type="FunFam" id="1.20.1560.10:FF:000229">
    <property type="entry name" value="ABC transporter, putative"/>
    <property type="match status" value="1"/>
</dbReference>
<dbReference type="GO" id="GO:0005524">
    <property type="term" value="F:ATP binding"/>
    <property type="evidence" value="ECO:0007669"/>
    <property type="project" value="UniProtKB-KW"/>
</dbReference>
<evidence type="ECO:0000256" key="8">
    <source>
        <dbReference type="ARBA" id="ARBA00023136"/>
    </source>
</evidence>
<dbReference type="SUPFAM" id="SSF52540">
    <property type="entry name" value="P-loop containing nucleoside triphosphate hydrolases"/>
    <property type="match status" value="2"/>
</dbReference>
<reference evidence="14" key="1">
    <citation type="submission" date="2011-05" db="EMBL/GenBank/DDBJ databases">
        <authorList>
            <person name="Richards S.R."/>
            <person name="Qu J."/>
            <person name="Jiang H."/>
            <person name="Jhangiani S.N."/>
            <person name="Agravi P."/>
            <person name="Goodspeed R."/>
            <person name="Gross S."/>
            <person name="Mandapat C."/>
            <person name="Jackson L."/>
            <person name="Mathew T."/>
            <person name="Pu L."/>
            <person name="Thornton R."/>
            <person name="Saada N."/>
            <person name="Wilczek-Boney K.B."/>
            <person name="Lee S."/>
            <person name="Kovar C."/>
            <person name="Wu Y."/>
            <person name="Scherer S.E."/>
            <person name="Worley K.C."/>
            <person name="Muzny D.M."/>
            <person name="Gibbs R."/>
        </authorList>
    </citation>
    <scope>NUCLEOTIDE SEQUENCE</scope>
    <source>
        <strain evidence="14">Brora</strain>
    </source>
</reference>
<feature type="domain" description="ABC transmembrane type-1" evidence="12">
    <location>
        <begin position="733"/>
        <end position="1030"/>
    </location>
</feature>
<dbReference type="HOGENOM" id="CLU_000604_27_3_1"/>
<dbReference type="InterPro" id="IPR003593">
    <property type="entry name" value="AAA+_ATPase"/>
</dbReference>
<feature type="transmembrane region" description="Helical" evidence="10">
    <location>
        <begin position="211"/>
        <end position="230"/>
    </location>
</feature>
<feature type="transmembrane region" description="Helical" evidence="10">
    <location>
        <begin position="358"/>
        <end position="378"/>
    </location>
</feature>
<dbReference type="InterPro" id="IPR017871">
    <property type="entry name" value="ABC_transporter-like_CS"/>
</dbReference>
<dbReference type="EnsemblMetazoa" id="SMAR006496-RA">
    <property type="protein sequence ID" value="SMAR006496-PA"/>
    <property type="gene ID" value="SMAR006496"/>
</dbReference>
<dbReference type="CDD" id="cd18593">
    <property type="entry name" value="ABC_6TM_MRP4_D1_like"/>
    <property type="match status" value="1"/>
</dbReference>
<evidence type="ECO:0000256" key="2">
    <source>
        <dbReference type="ARBA" id="ARBA00009726"/>
    </source>
</evidence>
<dbReference type="SUPFAM" id="SSF90123">
    <property type="entry name" value="ABC transporter transmembrane region"/>
    <property type="match status" value="3"/>
</dbReference>
<dbReference type="eggNOG" id="KOG0054">
    <property type="taxonomic scope" value="Eukaryota"/>
</dbReference>
<dbReference type="PROSITE" id="PS00211">
    <property type="entry name" value="ABC_TRANSPORTER_1"/>
    <property type="match status" value="1"/>
</dbReference>
<dbReference type="PhylomeDB" id="T1IZ26"/>
<dbReference type="PANTHER" id="PTHR24223">
    <property type="entry name" value="ATP-BINDING CASSETTE SUB-FAMILY C"/>
    <property type="match status" value="1"/>
</dbReference>
<evidence type="ECO:0000256" key="9">
    <source>
        <dbReference type="SAM" id="MobiDB-lite"/>
    </source>
</evidence>
<feature type="domain" description="ABC transporter" evidence="11">
    <location>
        <begin position="412"/>
        <end position="639"/>
    </location>
</feature>
<dbReference type="Pfam" id="PF00664">
    <property type="entry name" value="ABC_membrane"/>
    <property type="match status" value="3"/>
</dbReference>
<proteinExistence type="inferred from homology"/>
<keyword evidence="4 10" id="KW-0812">Transmembrane</keyword>
<dbReference type="InterPro" id="IPR030240">
    <property type="entry name" value="ABCC4_TMD1"/>
</dbReference>
<evidence type="ECO:0000256" key="4">
    <source>
        <dbReference type="ARBA" id="ARBA00022692"/>
    </source>
</evidence>
<keyword evidence="14" id="KW-1185">Reference proteome</keyword>
<dbReference type="EMBL" id="JH431704">
    <property type="status" value="NOT_ANNOTATED_CDS"/>
    <property type="molecule type" value="Genomic_DNA"/>
</dbReference>
<evidence type="ECO:0000256" key="7">
    <source>
        <dbReference type="ARBA" id="ARBA00022989"/>
    </source>
</evidence>
<dbReference type="Pfam" id="PF00005">
    <property type="entry name" value="ABC_tran"/>
    <property type="match status" value="2"/>
</dbReference>
<feature type="transmembrane region" description="Helical" evidence="10">
    <location>
        <begin position="733"/>
        <end position="754"/>
    </location>
</feature>
<keyword evidence="7 10" id="KW-1133">Transmembrane helix</keyword>
<feature type="domain" description="ABC transmembrane type-1" evidence="12">
    <location>
        <begin position="107"/>
        <end position="368"/>
    </location>
</feature>
<dbReference type="Proteomes" id="UP000014500">
    <property type="component" value="Unassembled WGS sequence"/>
</dbReference>
<dbReference type="InterPro" id="IPR036640">
    <property type="entry name" value="ABC1_TM_sf"/>
</dbReference>
<dbReference type="FunFam" id="3.40.50.300:FF:000482">
    <property type="entry name" value="Multidrug resistance-associated protein member 4"/>
    <property type="match status" value="1"/>
</dbReference>
<keyword evidence="5" id="KW-0547">Nucleotide-binding</keyword>
<comment type="subcellular location">
    <subcellularLocation>
        <location evidence="1">Membrane</location>
        <topology evidence="1">Multi-pass membrane protein</topology>
    </subcellularLocation>
</comment>
<evidence type="ECO:0000256" key="10">
    <source>
        <dbReference type="SAM" id="Phobius"/>
    </source>
</evidence>
<dbReference type="InterPro" id="IPR011527">
    <property type="entry name" value="ABC1_TM_dom"/>
</dbReference>
<dbReference type="InterPro" id="IPR003439">
    <property type="entry name" value="ABC_transporter-like_ATP-bd"/>
</dbReference>
<feature type="transmembrane region" description="Helical" evidence="10">
    <location>
        <begin position="806"/>
        <end position="831"/>
    </location>
</feature>
<keyword evidence="8 10" id="KW-0472">Membrane</keyword>
<evidence type="ECO:0000313" key="13">
    <source>
        <dbReference type="EnsemblMetazoa" id="SMAR006496-PA"/>
    </source>
</evidence>
<dbReference type="CDD" id="cd03244">
    <property type="entry name" value="ABCC_MRP_domain2"/>
    <property type="match status" value="1"/>
</dbReference>
<dbReference type="STRING" id="126957.T1IZ26"/>
<sequence length="1383" mass="156219">MDEPVHYQKPNPVDSANPICKLFFWWLNPLFKKGYQKDLDVIDLYRIPKNDSSEMLGNRLQRKWEEELQKQTLGDKAKLRTALIKCFFIKFMLVGLACCFEECFTRIVQPIFLGGLIRYFTPGSETTSTEAILYATGVAVCSGIFPLTHHPYFFGVQHTAMQIRVACCSLIYRKAIRLSQAALGQTTIGQMVNLLSNDVNRFDQSILYLHYLWVGPIQTIITVGILWWMLGPSCLAGILVLLLFVPLQGWMGNIFAKLRLQVAELTDERVRIMNEIVSGMRIIKMYTWENPFSEAVENARRREMGVITKTSYYRAFNIAIYFTSSKLILFLTFLTYVLSGNSLTAEKVFVTVALYNNIRMIMTLLFPFAVAQGAETLVSIKRLEEFLLLEEKDAASSVYRSNVRPKLSECGIWVDRVTAFWNKEYSWATLRNISVNVKPGELLAIVGPVGAGKSSLLMTLLGELPTESGSIRIKGKIAYVSQEPWLFSSSIRNNILFGQPYNEEKYQKILRVCALDKDIKQLPFKDKTLVGEKGLSLSGGQRARVNLARALYLDADIYLLDDPLSAVDTHVGRHLFYKYIDGCINGYLSDKVCVLVTHQLQFLKSANQILILKAGENAGLGSWSTLVNSGVDFANVLTEDEQVLAERQSSVRRSLRHPPLHRFLSNSSTGSFRGSHLSLTHTDSACSFRQQELEAKLSLKDPVKKDIGDPKKVEESKSVGSVSGKIYLEYLKAGGGIGAILLLVITSIITQILFNGSEYLLSIWTNEEENRINVIQKQKEAGDEMDSFNNQTDYTNVSNINTNNYIYIYSGTMGGMFIFSLLRTVTFFLMCNHASVVLHNKMFQCILRAPTRFFDSNPIGRILNRFSKDTGTMDDQLPLPFFDMISVRHWNEFNRSDGFSSDGELLDHSSNTRFGNNFLFLRKFYLATARDVKRLEGITRSPVFSHLSVSLQGLCTIRAFNAQEIFYRTFDSHQDLHSSAWFLFLASARWFGMWLDFLCFIYISIVTYSLVIATEGTLGGDVGLAISSAMCLTGIFQYCVKQSAEVENQMTSVERILEYSRLESEAELETLPEKQPPTEWPENPTISFKKVYLEYSENELPVLRNVNFIIEAKKKVGIVGRTGAGKSSIITALFRMTEPSGTISIDGISTMDIGLHDLRKKLSIIPQDPVLFTGPMRKNLDPFDQHQDVDLWNALEAVQLKDVIKHMPGGLDTELAEGGSNFSMGQRQLVCLARAILRKNNILVLDEATASIDPRTDALIQQTIRQKFKQCTVLTIAHRLNTIMDSDLILVMDSGEVKEMDDPYILLQDKHSLFYQMVRQTGRSTMQSLIKTAKQAHHSRQNNQESIDESPVPSIQITYVTEEDVQHSDENVIAYVSQLAEDG</sequence>
<feature type="domain" description="ABC transporter" evidence="11">
    <location>
        <begin position="1086"/>
        <end position="1319"/>
    </location>
</feature>
<dbReference type="InterPro" id="IPR027417">
    <property type="entry name" value="P-loop_NTPase"/>
</dbReference>
<dbReference type="FunFam" id="3.40.50.300:FF:000163">
    <property type="entry name" value="Multidrug resistance-associated protein member 4"/>
    <property type="match status" value="1"/>
</dbReference>
<evidence type="ECO:0000259" key="11">
    <source>
        <dbReference type="PROSITE" id="PS50893"/>
    </source>
</evidence>
<keyword evidence="3" id="KW-0813">Transport</keyword>
<feature type="transmembrane region" description="Helical" evidence="10">
    <location>
        <begin position="236"/>
        <end position="256"/>
    </location>
</feature>
<dbReference type="GO" id="GO:0016887">
    <property type="term" value="F:ATP hydrolysis activity"/>
    <property type="evidence" value="ECO:0007669"/>
    <property type="project" value="InterPro"/>
</dbReference>
<feature type="transmembrane region" description="Helical" evidence="10">
    <location>
        <begin position="991"/>
        <end position="1010"/>
    </location>
</feature>
<evidence type="ECO:0000256" key="3">
    <source>
        <dbReference type="ARBA" id="ARBA00022448"/>
    </source>
</evidence>
<evidence type="ECO:0000313" key="14">
    <source>
        <dbReference type="Proteomes" id="UP000014500"/>
    </source>
</evidence>
<dbReference type="CDD" id="cd03250">
    <property type="entry name" value="ABCC_MRP_domain1"/>
    <property type="match status" value="1"/>
</dbReference>
<reference evidence="13" key="2">
    <citation type="submission" date="2015-02" db="UniProtKB">
        <authorList>
            <consortium name="EnsemblMetazoa"/>
        </authorList>
    </citation>
    <scope>IDENTIFICATION</scope>
</reference>
<dbReference type="GO" id="GO:0140359">
    <property type="term" value="F:ABC-type transporter activity"/>
    <property type="evidence" value="ECO:0007669"/>
    <property type="project" value="InterPro"/>
</dbReference>
<comment type="similarity">
    <text evidence="2">Belongs to the ABC transporter superfamily. ABCC family. Conjugate transporter (TC 3.A.1.208) subfamily.</text>
</comment>
<dbReference type="FunFam" id="1.20.1560.10:FF:000026">
    <property type="entry name" value="Multidrug resistance-associated protein lethal(2)03659"/>
    <property type="match status" value="1"/>
</dbReference>
<dbReference type="Gene3D" id="3.40.50.300">
    <property type="entry name" value="P-loop containing nucleotide triphosphate hydrolases"/>
    <property type="match status" value="2"/>
</dbReference>
<protein>
    <submittedName>
        <fullName evidence="13">Uncharacterized protein</fullName>
    </submittedName>
</protein>
<organism evidence="13 14">
    <name type="scientific">Strigamia maritima</name>
    <name type="common">European centipede</name>
    <name type="synonym">Geophilus maritimus</name>
    <dbReference type="NCBI Taxonomy" id="126957"/>
    <lineage>
        <taxon>Eukaryota</taxon>
        <taxon>Metazoa</taxon>
        <taxon>Ecdysozoa</taxon>
        <taxon>Arthropoda</taxon>
        <taxon>Myriapoda</taxon>
        <taxon>Chilopoda</taxon>
        <taxon>Pleurostigmophora</taxon>
        <taxon>Geophilomorpha</taxon>
        <taxon>Linotaeniidae</taxon>
        <taxon>Strigamia</taxon>
    </lineage>
</organism>
<evidence type="ECO:0000256" key="6">
    <source>
        <dbReference type="ARBA" id="ARBA00022840"/>
    </source>
</evidence>
<dbReference type="InterPro" id="IPR050173">
    <property type="entry name" value="ABC_transporter_C-like"/>
</dbReference>
<dbReference type="OMA" id="NTNIFRD"/>
<keyword evidence="6" id="KW-0067">ATP-binding</keyword>
<accession>T1IZ26</accession>
<evidence type="ECO:0000259" key="12">
    <source>
        <dbReference type="PROSITE" id="PS50929"/>
    </source>
</evidence>
<feature type="region of interest" description="Disordered" evidence="9">
    <location>
        <begin position="1334"/>
        <end position="1353"/>
    </location>
</feature>
<evidence type="ECO:0000256" key="5">
    <source>
        <dbReference type="ARBA" id="ARBA00022741"/>
    </source>
</evidence>
<dbReference type="Gene3D" id="1.20.1560.10">
    <property type="entry name" value="ABC transporter type 1, transmembrane domain"/>
    <property type="match status" value="3"/>
</dbReference>
<dbReference type="PROSITE" id="PS50929">
    <property type="entry name" value="ABC_TM1F"/>
    <property type="match status" value="2"/>
</dbReference>
<dbReference type="GO" id="GO:0016020">
    <property type="term" value="C:membrane"/>
    <property type="evidence" value="ECO:0007669"/>
    <property type="project" value="UniProtKB-SubCell"/>
</dbReference>